<reference evidence="2" key="2">
    <citation type="submission" date="2021-04" db="EMBL/GenBank/DDBJ databases">
        <authorList>
            <person name="Podell S."/>
        </authorList>
    </citation>
    <scope>NUCLEOTIDE SEQUENCE</scope>
    <source>
        <strain evidence="2">Hildebrandi</strain>
    </source>
</reference>
<feature type="region of interest" description="Disordered" evidence="1">
    <location>
        <begin position="173"/>
        <end position="192"/>
    </location>
</feature>
<keyword evidence="3" id="KW-1185">Reference proteome</keyword>
<feature type="compositionally biased region" description="Polar residues" evidence="1">
    <location>
        <begin position="285"/>
        <end position="314"/>
    </location>
</feature>
<feature type="region of interest" description="Disordered" evidence="1">
    <location>
        <begin position="285"/>
        <end position="316"/>
    </location>
</feature>
<gene>
    <name evidence="2" type="ORF">IV203_020486</name>
</gene>
<evidence type="ECO:0000256" key="1">
    <source>
        <dbReference type="SAM" id="MobiDB-lite"/>
    </source>
</evidence>
<organism evidence="2 3">
    <name type="scientific">Nitzschia inconspicua</name>
    <dbReference type="NCBI Taxonomy" id="303405"/>
    <lineage>
        <taxon>Eukaryota</taxon>
        <taxon>Sar</taxon>
        <taxon>Stramenopiles</taxon>
        <taxon>Ochrophyta</taxon>
        <taxon>Bacillariophyta</taxon>
        <taxon>Bacillariophyceae</taxon>
        <taxon>Bacillariophycidae</taxon>
        <taxon>Bacillariales</taxon>
        <taxon>Bacillariaceae</taxon>
        <taxon>Nitzschia</taxon>
    </lineage>
</organism>
<accession>A0A9K3K9B9</accession>
<protein>
    <submittedName>
        <fullName evidence="2">Uncharacterized protein</fullName>
    </submittedName>
</protein>
<comment type="caution">
    <text evidence="2">The sequence shown here is derived from an EMBL/GenBank/DDBJ whole genome shotgun (WGS) entry which is preliminary data.</text>
</comment>
<dbReference type="EMBL" id="JAGRRH010000040">
    <property type="protein sequence ID" value="KAG7339174.1"/>
    <property type="molecule type" value="Genomic_DNA"/>
</dbReference>
<name>A0A9K3K9B9_9STRA</name>
<evidence type="ECO:0000313" key="2">
    <source>
        <dbReference type="EMBL" id="KAG7339174.1"/>
    </source>
</evidence>
<dbReference type="AlphaFoldDB" id="A0A9K3K9B9"/>
<proteinExistence type="predicted"/>
<sequence>MDDEEAINEVVNLISLGGQLKDKDPAARRLGFNKAEEIYAVTEENCVETLEAREERSKEFRAAKAQSKDQNIEEIIRLIESVGIDDEEAQNDVVTLATQGGQPKDEEQAARSLGFYKENQPTLSKSKDSDTGGVKAIPSAEKAFPEPQRNVTLSGGSPKEMYQPLTRSLSSIFETENQPPPSTCKSKDSETGEVTAIPSAERAIPETKTVNDDSLKKNSGGAFASVPTKAKASSVPCLRKMDLVTAKNIAASLGCAVPPRITEIEEAHLPFWGSNDTKVDCSNGHVSDSTNGLKQADPNSTTVSFNASSGGQSSKVDKWDTAVVGDAGVESETTILDDSDEDVEMISASSKSRQEDAAASIFLRCASSTKTGTIPNGNNKSGNDMPVADKAQSCSSHLNRCVPIPAGGTPLPSPFHFQLAEPIIRGEFQLNAVVNVACQGELTTGWCKGRSGSGKSTVLSSPMGIAIITPTFELLKMPTRSDSSLQPTIFRNKQRRRRRRLSNWPKASSFIRTLQMTDQSRAIA</sequence>
<feature type="region of interest" description="Disordered" evidence="1">
    <location>
        <begin position="115"/>
        <end position="135"/>
    </location>
</feature>
<reference evidence="2" key="1">
    <citation type="journal article" date="2021" name="Sci. Rep.">
        <title>Diploid genomic architecture of Nitzschia inconspicua, an elite biomass production diatom.</title>
        <authorList>
            <person name="Oliver A."/>
            <person name="Podell S."/>
            <person name="Pinowska A."/>
            <person name="Traller J.C."/>
            <person name="Smith S.R."/>
            <person name="McClure R."/>
            <person name="Beliaev A."/>
            <person name="Bohutskyi P."/>
            <person name="Hill E.A."/>
            <person name="Rabines A."/>
            <person name="Zheng H."/>
            <person name="Allen L.Z."/>
            <person name="Kuo A."/>
            <person name="Grigoriev I.V."/>
            <person name="Allen A.E."/>
            <person name="Hazlebeck D."/>
            <person name="Allen E.E."/>
        </authorList>
    </citation>
    <scope>NUCLEOTIDE SEQUENCE</scope>
    <source>
        <strain evidence="2">Hildebrandi</strain>
    </source>
</reference>
<dbReference type="Proteomes" id="UP000693970">
    <property type="component" value="Unassembled WGS sequence"/>
</dbReference>
<feature type="region of interest" description="Disordered" evidence="1">
    <location>
        <begin position="143"/>
        <end position="162"/>
    </location>
</feature>
<evidence type="ECO:0000313" key="3">
    <source>
        <dbReference type="Proteomes" id="UP000693970"/>
    </source>
</evidence>